<gene>
    <name evidence="2" type="primary">LOC142180295</name>
</gene>
<dbReference type="RefSeq" id="XP_075107906.1">
    <property type="nucleotide sequence ID" value="XM_075251805.1"/>
</dbReference>
<accession>A0AC58UEJ9</accession>
<keyword evidence="2" id="KW-0646">Protease inhibitor</keyword>
<dbReference type="Proteomes" id="UP000790787">
    <property type="component" value="Chromosome 4"/>
</dbReference>
<name>A0AC58UEJ9_TOBAC</name>
<evidence type="ECO:0000313" key="1">
    <source>
        <dbReference type="Proteomes" id="UP000790787"/>
    </source>
</evidence>
<proteinExistence type="predicted"/>
<keyword evidence="1" id="KW-1185">Reference proteome</keyword>
<protein>
    <submittedName>
        <fullName evidence="2">Cysteine protease inhibitor 8-like</fullName>
    </submittedName>
</protein>
<organism evidence="1 2">
    <name type="scientific">Nicotiana tabacum</name>
    <name type="common">Common tobacco</name>
    <dbReference type="NCBI Taxonomy" id="4097"/>
    <lineage>
        <taxon>Eukaryota</taxon>
        <taxon>Viridiplantae</taxon>
        <taxon>Streptophyta</taxon>
        <taxon>Embryophyta</taxon>
        <taxon>Tracheophyta</taxon>
        <taxon>Spermatophyta</taxon>
        <taxon>Magnoliopsida</taxon>
        <taxon>eudicotyledons</taxon>
        <taxon>Gunneridae</taxon>
        <taxon>Pentapetalae</taxon>
        <taxon>asterids</taxon>
        <taxon>lamiids</taxon>
        <taxon>Solanales</taxon>
        <taxon>Solanaceae</taxon>
        <taxon>Nicotianoideae</taxon>
        <taxon>Nicotianeae</taxon>
        <taxon>Nicotiana</taxon>
    </lineage>
</organism>
<reference evidence="1" key="1">
    <citation type="journal article" date="2014" name="Nat. Commun.">
        <title>The tobacco genome sequence and its comparison with those of tomato and potato.</title>
        <authorList>
            <person name="Sierro N."/>
            <person name="Battey J.N."/>
            <person name="Ouadi S."/>
            <person name="Bakaher N."/>
            <person name="Bovet L."/>
            <person name="Willig A."/>
            <person name="Goepfert S."/>
            <person name="Peitsch M.C."/>
            <person name="Ivanov N.V."/>
        </authorList>
    </citation>
    <scope>NUCLEOTIDE SEQUENCE [LARGE SCALE GENOMIC DNA]</scope>
</reference>
<reference evidence="2" key="2">
    <citation type="submission" date="2025-08" db="UniProtKB">
        <authorList>
            <consortium name="RefSeq"/>
        </authorList>
    </citation>
    <scope>IDENTIFICATION</scope>
    <source>
        <tissue evidence="2">Leaf</tissue>
    </source>
</reference>
<sequence>MDCISNNTQHPPCVNMKSFIFSFLLLSTTLSLLPFVVFSSSFTSTNPIVLPTTTADGKGLPIPVLPEVLDINGEPLQIGEKYHIISAIWGSGGGGVYLTNLGNTKCPNGVVQHGRDTRPGMPVKFFTTHPGPPPFNVVRETNNINIMFSVPTSRLCVNETVWKVGDPDLTARGVRFVVTGGTLGNPGPETINSWFKIEKVTKTAPFYNLRYCPDKVLCPMCQPVDCLDVGVTDHFGYRRLALTNQPFMVFFRKFQKTDG</sequence>
<evidence type="ECO:0000313" key="2">
    <source>
        <dbReference type="RefSeq" id="XP_075107906.1"/>
    </source>
</evidence>